<dbReference type="RefSeq" id="WP_319838215.1">
    <property type="nucleotide sequence ID" value="NZ_CP137624.1"/>
</dbReference>
<sequence length="138" mass="15605">MRIFRMIIIGILIALSSSYILVTISILSDANITISGAELRYQIIIATLLGAAIGPLSLLFNTERLPFIAQLIIHFISVTLFVFMAGHFGDWFVHFGMKNVFVSEVIIYTIVWSTLYMLEKRDIEQINAAIQKKKGRPK</sequence>
<dbReference type="Pfam" id="PF11457">
    <property type="entry name" value="DUF3021"/>
    <property type="match status" value="1"/>
</dbReference>
<keyword evidence="1" id="KW-0812">Transmembrane</keyword>
<accession>A0ABZ0S029</accession>
<feature type="transmembrane region" description="Helical" evidence="1">
    <location>
        <begin position="39"/>
        <end position="60"/>
    </location>
</feature>
<proteinExistence type="predicted"/>
<keyword evidence="1" id="KW-0472">Membrane</keyword>
<evidence type="ECO:0000256" key="1">
    <source>
        <dbReference type="SAM" id="Phobius"/>
    </source>
</evidence>
<keyword evidence="1" id="KW-1133">Transmembrane helix</keyword>
<feature type="transmembrane region" description="Helical" evidence="1">
    <location>
        <begin position="67"/>
        <end position="88"/>
    </location>
</feature>
<feature type="transmembrane region" description="Helical" evidence="1">
    <location>
        <begin position="7"/>
        <end position="27"/>
    </location>
</feature>
<evidence type="ECO:0000313" key="2">
    <source>
        <dbReference type="EMBL" id="WPK13770.1"/>
    </source>
</evidence>
<protein>
    <submittedName>
        <fullName evidence="2">DUF3021 domain-containing protein</fullName>
    </submittedName>
</protein>
<evidence type="ECO:0000313" key="3">
    <source>
        <dbReference type="Proteomes" id="UP001322664"/>
    </source>
</evidence>
<dbReference type="InterPro" id="IPR021560">
    <property type="entry name" value="DUF3021"/>
</dbReference>
<gene>
    <name evidence="2" type="ORF">R6U77_08950</name>
</gene>
<dbReference type="Proteomes" id="UP001322664">
    <property type="component" value="Chromosome"/>
</dbReference>
<reference evidence="2 3" key="1">
    <citation type="submission" date="2023-09" db="EMBL/GenBank/DDBJ databases">
        <authorList>
            <person name="Page C.A."/>
            <person name="Perez-Diaz I.M."/>
        </authorList>
    </citation>
    <scope>NUCLEOTIDE SEQUENCE [LARGE SCALE GENOMIC DNA]</scope>
    <source>
        <strain evidence="2 3">Ll15</strain>
    </source>
</reference>
<organism evidence="2 3">
    <name type="scientific">Lysinibacillus louembei</name>
    <dbReference type="NCBI Taxonomy" id="1470088"/>
    <lineage>
        <taxon>Bacteria</taxon>
        <taxon>Bacillati</taxon>
        <taxon>Bacillota</taxon>
        <taxon>Bacilli</taxon>
        <taxon>Bacillales</taxon>
        <taxon>Bacillaceae</taxon>
        <taxon>Lysinibacillus</taxon>
    </lineage>
</organism>
<keyword evidence="3" id="KW-1185">Reference proteome</keyword>
<feature type="transmembrane region" description="Helical" evidence="1">
    <location>
        <begin position="100"/>
        <end position="118"/>
    </location>
</feature>
<dbReference type="EMBL" id="CP137624">
    <property type="protein sequence ID" value="WPK13770.1"/>
    <property type="molecule type" value="Genomic_DNA"/>
</dbReference>
<name>A0ABZ0S029_9BACI</name>